<dbReference type="Gramene" id="Al_scaffold_0008_2215">
    <property type="protein sequence ID" value="Al_scaffold_0008_2215"/>
    <property type="gene ID" value="Al_scaffold_0008_2215"/>
</dbReference>
<evidence type="ECO:0000256" key="6">
    <source>
        <dbReference type="RuleBase" id="RU365102"/>
    </source>
</evidence>
<organism evidence="8">
    <name type="scientific">Arabidopsis lyrata subsp. lyrata</name>
    <name type="common">Lyre-leaved rock-cress</name>
    <dbReference type="NCBI Taxonomy" id="81972"/>
    <lineage>
        <taxon>Eukaryota</taxon>
        <taxon>Viridiplantae</taxon>
        <taxon>Streptophyta</taxon>
        <taxon>Embryophyta</taxon>
        <taxon>Tracheophyta</taxon>
        <taxon>Spermatophyta</taxon>
        <taxon>Magnoliopsida</taxon>
        <taxon>eudicotyledons</taxon>
        <taxon>Gunneridae</taxon>
        <taxon>Pentapetalae</taxon>
        <taxon>rosids</taxon>
        <taxon>malvids</taxon>
        <taxon>Brassicales</taxon>
        <taxon>Brassicaceae</taxon>
        <taxon>Camelineae</taxon>
        <taxon>Arabidopsis</taxon>
    </lineage>
</organism>
<comment type="caution">
    <text evidence="6">Lacks conserved residue(s) required for the propagation of feature annotation.</text>
</comment>
<dbReference type="InterPro" id="IPR001727">
    <property type="entry name" value="GDT1-like"/>
</dbReference>
<sequence length="126" mass="14261">MEALESQSLRQDNNGSVFQPNLQAFYCLREAQVMPREDSLPSLILKILYPNISRGTIVHRGNYWTNALCTSPAVVGGSMLALRISQRTVATVGGLLFFGFSVSSYFYPPLQSMRFFRKWVLETFSK</sequence>
<feature type="transmembrane region" description="Helical" evidence="6">
    <location>
        <begin position="88"/>
        <end position="107"/>
    </location>
</feature>
<accession>D7MNB0</accession>
<dbReference type="PANTHER" id="PTHR12608:SF9">
    <property type="entry name" value="GDT1-LIKE PROTEIN 3"/>
    <property type="match status" value="1"/>
</dbReference>
<comment type="similarity">
    <text evidence="2 6">Belongs to the GDT1 family.</text>
</comment>
<gene>
    <name evidence="7" type="ORF">ARALYDRAFT_685395</name>
</gene>
<protein>
    <recommendedName>
        <fullName evidence="6">GDT1 family protein</fullName>
    </recommendedName>
</protein>
<dbReference type="GO" id="GO:0005794">
    <property type="term" value="C:Golgi apparatus"/>
    <property type="evidence" value="ECO:0007669"/>
    <property type="project" value="TreeGrafter"/>
</dbReference>
<evidence type="ECO:0000256" key="3">
    <source>
        <dbReference type="ARBA" id="ARBA00022692"/>
    </source>
</evidence>
<dbReference type="GO" id="GO:0005384">
    <property type="term" value="F:manganese ion transmembrane transporter activity"/>
    <property type="evidence" value="ECO:0007669"/>
    <property type="project" value="TreeGrafter"/>
</dbReference>
<dbReference type="EMBL" id="GL348720">
    <property type="protein sequence ID" value="EFH40778.1"/>
    <property type="molecule type" value="Genomic_DNA"/>
</dbReference>
<dbReference type="HOGENOM" id="CLU_162239_0_0_1"/>
<reference evidence="8" key="1">
    <citation type="journal article" date="2011" name="Nat. Genet.">
        <title>The Arabidopsis lyrata genome sequence and the basis of rapid genome size change.</title>
        <authorList>
            <person name="Hu T.T."/>
            <person name="Pattyn P."/>
            <person name="Bakker E.G."/>
            <person name="Cao J."/>
            <person name="Cheng J.-F."/>
            <person name="Clark R.M."/>
            <person name="Fahlgren N."/>
            <person name="Fawcett J.A."/>
            <person name="Grimwood J."/>
            <person name="Gundlach H."/>
            <person name="Haberer G."/>
            <person name="Hollister J.D."/>
            <person name="Ossowski S."/>
            <person name="Ottilar R.P."/>
            <person name="Salamov A.A."/>
            <person name="Schneeberger K."/>
            <person name="Spannagl M."/>
            <person name="Wang X."/>
            <person name="Yang L."/>
            <person name="Nasrallah M.E."/>
            <person name="Bergelson J."/>
            <person name="Carrington J.C."/>
            <person name="Gaut B.S."/>
            <person name="Schmutz J."/>
            <person name="Mayer K.F.X."/>
            <person name="Van de Peer Y."/>
            <person name="Grigoriev I.V."/>
            <person name="Nordborg M."/>
            <person name="Weigel D."/>
            <person name="Guo Y.-L."/>
        </authorList>
    </citation>
    <scope>NUCLEOTIDE SEQUENCE [LARGE SCALE GENOMIC DNA]</scope>
    <source>
        <strain evidence="8">cv. MN47</strain>
    </source>
</reference>
<comment type="subcellular location">
    <subcellularLocation>
        <location evidence="1 6">Membrane</location>
        <topology evidence="1 6">Multi-pass membrane protein</topology>
    </subcellularLocation>
</comment>
<evidence type="ECO:0000256" key="1">
    <source>
        <dbReference type="ARBA" id="ARBA00004141"/>
    </source>
</evidence>
<evidence type="ECO:0000313" key="7">
    <source>
        <dbReference type="EMBL" id="EFH40778.1"/>
    </source>
</evidence>
<proteinExistence type="inferred from homology"/>
<dbReference type="Pfam" id="PF01169">
    <property type="entry name" value="GDT1"/>
    <property type="match status" value="1"/>
</dbReference>
<dbReference type="PANTHER" id="PTHR12608">
    <property type="entry name" value="TRANSMEMBRANE PROTEIN HTP-1 RELATED"/>
    <property type="match status" value="1"/>
</dbReference>
<keyword evidence="5 6" id="KW-0472">Membrane</keyword>
<evidence type="ECO:0000313" key="8">
    <source>
        <dbReference type="Proteomes" id="UP000008694"/>
    </source>
</evidence>
<evidence type="ECO:0000256" key="4">
    <source>
        <dbReference type="ARBA" id="ARBA00022989"/>
    </source>
</evidence>
<dbReference type="GO" id="GO:0032472">
    <property type="term" value="P:Golgi calcium ion transport"/>
    <property type="evidence" value="ECO:0007669"/>
    <property type="project" value="TreeGrafter"/>
</dbReference>
<dbReference type="Proteomes" id="UP000008694">
    <property type="component" value="Unassembled WGS sequence"/>
</dbReference>
<dbReference type="GO" id="GO:0016020">
    <property type="term" value="C:membrane"/>
    <property type="evidence" value="ECO:0007669"/>
    <property type="project" value="UniProtKB-SubCell"/>
</dbReference>
<evidence type="ECO:0000256" key="5">
    <source>
        <dbReference type="ARBA" id="ARBA00023136"/>
    </source>
</evidence>
<dbReference type="AlphaFoldDB" id="D7MNB0"/>
<evidence type="ECO:0000256" key="2">
    <source>
        <dbReference type="ARBA" id="ARBA00009190"/>
    </source>
</evidence>
<dbReference type="GO" id="GO:0015085">
    <property type="term" value="F:calcium ion transmembrane transporter activity"/>
    <property type="evidence" value="ECO:0007669"/>
    <property type="project" value="TreeGrafter"/>
</dbReference>
<name>D7MNB0_ARALL</name>
<keyword evidence="4 6" id="KW-1133">Transmembrane helix</keyword>
<dbReference type="STRING" id="81972.D7MNB0"/>
<dbReference type="GO" id="GO:0032468">
    <property type="term" value="P:Golgi calcium ion homeostasis"/>
    <property type="evidence" value="ECO:0007669"/>
    <property type="project" value="TreeGrafter"/>
</dbReference>
<keyword evidence="3 6" id="KW-0812">Transmembrane</keyword>
<keyword evidence="8" id="KW-1185">Reference proteome</keyword>